<name>A0AAN0N606_9BACU</name>
<accession>A0AAN0N606</accession>
<organism evidence="1">
    <name type="scientific">Nesodiprion zhejiangensis nucleopolyhedrovirus</name>
    <dbReference type="NCBI Taxonomy" id="3135970"/>
    <lineage>
        <taxon>Viruses</taxon>
        <taxon>Viruses incertae sedis</taxon>
        <taxon>Naldaviricetes</taxon>
        <taxon>Lefavirales</taxon>
        <taxon>Baculoviridae</taxon>
    </lineage>
</organism>
<sequence>MTNYLSAFNTTFVIVSFIGVYKHDNMPQTSCKNLDANLDKNQLSTWFPQPLVSTLAIPIIDISIEHKGQKRDLETDVCPNTNVCSETDVCPDTNMCSEAVSKLTYVIDVAKSELDTIDNVEILNKFWSIEHITSFFNIFWFHLQSKHLYRNKRQRLSKISHEINYVDDVESYILDMAKTCVDVNNEIDSLTSHKIDFDGKCSTNFTLVLRDFFDWALENCKVIDNEYIHNVFLKNLNTVINAKYKNIFVKKNIAVVTLINEITNTYLTTDPINSLKKCCNLHNEVLCTVLSKTFLNLDPRIVNRTKLNLTNVIRSNVPDLMSCLENPINYSKILKTTTRILSGFEITAVSTFNAEKSYGYLTMALKNAIESNLINKSDELRNLMISSLPFLQQECTVCMKMVPTTSMCYYTCNHCVCNVCSYNMTQGKCQYHCKAQLKSIGFPVSSRRSYNMP</sequence>
<dbReference type="EMBL" id="OR723730">
    <property type="protein sequence ID" value="WYD57054.1"/>
    <property type="molecule type" value="Genomic_DNA"/>
</dbReference>
<gene>
    <name evidence="1" type="ORF">NezhNPV_ORF9</name>
</gene>
<reference evidence="1" key="1">
    <citation type="submission" date="2023-10" db="EMBL/GenBank/DDBJ databases">
        <authorList>
            <person name="Wang Q."/>
        </authorList>
    </citation>
    <scope>NUCLEOTIDE SEQUENCE</scope>
    <source>
        <strain evidence="1">BJZYA2014</strain>
    </source>
</reference>
<evidence type="ECO:0000313" key="1">
    <source>
        <dbReference type="EMBL" id="WYD57054.1"/>
    </source>
</evidence>
<proteinExistence type="predicted"/>
<protein>
    <submittedName>
        <fullName evidence="1">Uncharacterized protein</fullName>
    </submittedName>
</protein>